<protein>
    <submittedName>
        <fullName evidence="2">GNAT family N-acetyltransferase</fullName>
        <ecNumber evidence="2">2.3.-.-</ecNumber>
    </submittedName>
</protein>
<keyword evidence="3" id="KW-1185">Reference proteome</keyword>
<feature type="domain" description="N-acetyltransferase" evidence="1">
    <location>
        <begin position="12"/>
        <end position="170"/>
    </location>
</feature>
<dbReference type="SUPFAM" id="SSF55729">
    <property type="entry name" value="Acyl-CoA N-acyltransferases (Nat)"/>
    <property type="match status" value="1"/>
</dbReference>
<dbReference type="GO" id="GO:0016746">
    <property type="term" value="F:acyltransferase activity"/>
    <property type="evidence" value="ECO:0007669"/>
    <property type="project" value="UniProtKB-KW"/>
</dbReference>
<dbReference type="InterPro" id="IPR016181">
    <property type="entry name" value="Acyl_CoA_acyltransferase"/>
</dbReference>
<evidence type="ECO:0000259" key="1">
    <source>
        <dbReference type="PROSITE" id="PS51186"/>
    </source>
</evidence>
<dbReference type="CDD" id="cd04301">
    <property type="entry name" value="NAT_SF"/>
    <property type="match status" value="1"/>
</dbReference>
<evidence type="ECO:0000313" key="2">
    <source>
        <dbReference type="EMBL" id="MFD0897010.1"/>
    </source>
</evidence>
<dbReference type="RefSeq" id="WP_137637403.1">
    <property type="nucleotide sequence ID" value="NZ_BJDN01000008.1"/>
</dbReference>
<reference evidence="3" key="1">
    <citation type="journal article" date="2019" name="Int. J. Syst. Evol. Microbiol.">
        <title>The Global Catalogue of Microorganisms (GCM) 10K type strain sequencing project: providing services to taxonomists for standard genome sequencing and annotation.</title>
        <authorList>
            <consortium name="The Broad Institute Genomics Platform"/>
            <consortium name="The Broad Institute Genome Sequencing Center for Infectious Disease"/>
            <person name="Wu L."/>
            <person name="Ma J."/>
        </authorList>
    </citation>
    <scope>NUCLEOTIDE SEQUENCE [LARGE SCALE GENOMIC DNA]</scope>
    <source>
        <strain evidence="3">CCM 8925</strain>
    </source>
</reference>
<dbReference type="PROSITE" id="PS51186">
    <property type="entry name" value="GNAT"/>
    <property type="match status" value="1"/>
</dbReference>
<dbReference type="Gene3D" id="3.40.630.30">
    <property type="match status" value="1"/>
</dbReference>
<dbReference type="PANTHER" id="PTHR43792:SF9">
    <property type="entry name" value="RIBOSOMAL-PROTEIN-ALANINE ACETYLTRANSFERASE"/>
    <property type="match status" value="1"/>
</dbReference>
<accession>A0ABW3EBD4</accession>
<proteinExistence type="predicted"/>
<keyword evidence="2" id="KW-0808">Transferase</keyword>
<dbReference type="InterPro" id="IPR051531">
    <property type="entry name" value="N-acetyltransferase"/>
</dbReference>
<dbReference type="Proteomes" id="UP001597104">
    <property type="component" value="Unassembled WGS sequence"/>
</dbReference>
<keyword evidence="2" id="KW-0012">Acyltransferase</keyword>
<dbReference type="EMBL" id="JBHTIO010000024">
    <property type="protein sequence ID" value="MFD0897010.1"/>
    <property type="molecule type" value="Genomic_DNA"/>
</dbReference>
<dbReference type="EC" id="2.3.-.-" evidence="2"/>
<sequence length="182" mass="20672">MQLAAELQTVHLKLKALKQEDLPTLLTLWSDPQVTRFMNITPMKSIGEAKQMVDLFAQAFTGDSAVRYGIWWRQQLIGTCGYNEIDWALRRAEIGYELQTTAWGQGLGTELVRALVADAFQHLNLQRIEAYVLPQNIASAQVLRHNGFQKEGRLRCYEQTVAGFSDIDLYSCIRGLDIKLPE</sequence>
<name>A0ABW3EBD4_9LACO</name>
<evidence type="ECO:0000313" key="3">
    <source>
        <dbReference type="Proteomes" id="UP001597104"/>
    </source>
</evidence>
<dbReference type="InterPro" id="IPR000182">
    <property type="entry name" value="GNAT_dom"/>
</dbReference>
<comment type="caution">
    <text evidence="2">The sequence shown here is derived from an EMBL/GenBank/DDBJ whole genome shotgun (WGS) entry which is preliminary data.</text>
</comment>
<organism evidence="2 3">
    <name type="scientific">Loigolactobacillus binensis</name>
    <dbReference type="NCBI Taxonomy" id="2559922"/>
    <lineage>
        <taxon>Bacteria</taxon>
        <taxon>Bacillati</taxon>
        <taxon>Bacillota</taxon>
        <taxon>Bacilli</taxon>
        <taxon>Lactobacillales</taxon>
        <taxon>Lactobacillaceae</taxon>
        <taxon>Loigolactobacillus</taxon>
    </lineage>
</organism>
<dbReference type="Pfam" id="PF13302">
    <property type="entry name" value="Acetyltransf_3"/>
    <property type="match status" value="1"/>
</dbReference>
<gene>
    <name evidence="2" type="ORF">ACFQZ7_04585</name>
</gene>
<dbReference type="PANTHER" id="PTHR43792">
    <property type="entry name" value="GNAT FAMILY, PUTATIVE (AFU_ORTHOLOGUE AFUA_3G00765)-RELATED-RELATED"/>
    <property type="match status" value="1"/>
</dbReference>